<reference evidence="2" key="1">
    <citation type="journal article" date="2023" name="Nat. Plants">
        <title>Single-cell RNA sequencing provides a high-resolution roadmap for understanding the multicellular compartmentation of specialized metabolism.</title>
        <authorList>
            <person name="Sun S."/>
            <person name="Shen X."/>
            <person name="Li Y."/>
            <person name="Li Y."/>
            <person name="Wang S."/>
            <person name="Li R."/>
            <person name="Zhang H."/>
            <person name="Shen G."/>
            <person name="Guo B."/>
            <person name="Wei J."/>
            <person name="Xu J."/>
            <person name="St-Pierre B."/>
            <person name="Chen S."/>
            <person name="Sun C."/>
        </authorList>
    </citation>
    <scope>NUCLEOTIDE SEQUENCE [LARGE SCALE GENOMIC DNA]</scope>
</reference>
<sequence length="138" mass="16140">MNLLSRMHVALQLFSFLRMLGLKRSSYSRLFWGLVKGSRSKYENIRHFRLVTRKMGYLFLEKFKHKSLSNLVVLFFKGFSRLFVPNLRILTCNSLLNVLRCVSWYQSQVPFVLTMSGGNGNIQNVVQDIEALQDRMEA</sequence>
<gene>
    <name evidence="1" type="ORF">M9H77_03670</name>
</gene>
<comment type="caution">
    <text evidence="1">The sequence shown here is derived from an EMBL/GenBank/DDBJ whole genome shotgun (WGS) entry which is preliminary data.</text>
</comment>
<evidence type="ECO:0000313" key="1">
    <source>
        <dbReference type="EMBL" id="KAI5682442.1"/>
    </source>
</evidence>
<proteinExistence type="predicted"/>
<dbReference type="EMBL" id="CM044701">
    <property type="protein sequence ID" value="KAI5682442.1"/>
    <property type="molecule type" value="Genomic_DNA"/>
</dbReference>
<organism evidence="1 2">
    <name type="scientific">Catharanthus roseus</name>
    <name type="common">Madagascar periwinkle</name>
    <name type="synonym">Vinca rosea</name>
    <dbReference type="NCBI Taxonomy" id="4058"/>
    <lineage>
        <taxon>Eukaryota</taxon>
        <taxon>Viridiplantae</taxon>
        <taxon>Streptophyta</taxon>
        <taxon>Embryophyta</taxon>
        <taxon>Tracheophyta</taxon>
        <taxon>Spermatophyta</taxon>
        <taxon>Magnoliopsida</taxon>
        <taxon>eudicotyledons</taxon>
        <taxon>Gunneridae</taxon>
        <taxon>Pentapetalae</taxon>
        <taxon>asterids</taxon>
        <taxon>lamiids</taxon>
        <taxon>Gentianales</taxon>
        <taxon>Apocynaceae</taxon>
        <taxon>Rauvolfioideae</taxon>
        <taxon>Vinceae</taxon>
        <taxon>Catharanthinae</taxon>
        <taxon>Catharanthus</taxon>
    </lineage>
</organism>
<dbReference type="Proteomes" id="UP001060085">
    <property type="component" value="Linkage Group LG01"/>
</dbReference>
<accession>A0ACC0CC32</accession>
<keyword evidence="2" id="KW-1185">Reference proteome</keyword>
<protein>
    <submittedName>
        <fullName evidence="1">Uncharacterized protein</fullName>
    </submittedName>
</protein>
<evidence type="ECO:0000313" key="2">
    <source>
        <dbReference type="Proteomes" id="UP001060085"/>
    </source>
</evidence>
<name>A0ACC0CC32_CATRO</name>